<gene>
    <name evidence="2" type="ORF">MCOM1403_LOCUS10857</name>
</gene>
<feature type="transmembrane region" description="Helical" evidence="1">
    <location>
        <begin position="28"/>
        <end position="47"/>
    </location>
</feature>
<dbReference type="EMBL" id="HBEQ01013492">
    <property type="protein sequence ID" value="CAD8524575.1"/>
    <property type="molecule type" value="Transcribed_RNA"/>
</dbReference>
<reference evidence="2" key="1">
    <citation type="submission" date="2021-01" db="EMBL/GenBank/DDBJ databases">
        <authorList>
            <person name="Corre E."/>
            <person name="Pelletier E."/>
            <person name="Niang G."/>
            <person name="Scheremetjew M."/>
            <person name="Finn R."/>
            <person name="Kale V."/>
            <person name="Holt S."/>
            <person name="Cochrane G."/>
            <person name="Meng A."/>
            <person name="Brown T."/>
            <person name="Cohen L."/>
        </authorList>
    </citation>
    <scope>NUCLEOTIDE SEQUENCE</scope>
    <source>
        <strain evidence="2">CCMP1723</strain>
    </source>
</reference>
<keyword evidence="1" id="KW-0812">Transmembrane</keyword>
<proteinExistence type="predicted"/>
<accession>A0A7S0IKZ2</accession>
<organism evidence="2">
    <name type="scientific">Micromonas pusilla</name>
    <name type="common">Picoplanktonic green alga</name>
    <name type="synonym">Chromulina pusilla</name>
    <dbReference type="NCBI Taxonomy" id="38833"/>
    <lineage>
        <taxon>Eukaryota</taxon>
        <taxon>Viridiplantae</taxon>
        <taxon>Chlorophyta</taxon>
        <taxon>Mamiellophyceae</taxon>
        <taxon>Mamiellales</taxon>
        <taxon>Mamiellaceae</taxon>
        <taxon>Micromonas</taxon>
    </lineage>
</organism>
<sequence length="135" mass="13670">MGAGGKIALMTGASTALAAIPKDKAQGGAAAAGAIGCVGLLVGVYRMPLNRCRCTKAELRDGGFTRKLRHMHCARCLKRTNKGVLVSFLTSPLYCAGAAAMAAQAAHAAGTPVLRAVRPAWRKVRGIAAGGDGAP</sequence>
<keyword evidence="1" id="KW-0472">Membrane</keyword>
<dbReference type="AlphaFoldDB" id="A0A7S0IKZ2"/>
<evidence type="ECO:0000313" key="2">
    <source>
        <dbReference type="EMBL" id="CAD8524575.1"/>
    </source>
</evidence>
<keyword evidence="1" id="KW-1133">Transmembrane helix</keyword>
<protein>
    <submittedName>
        <fullName evidence="2">Uncharacterized protein</fullName>
    </submittedName>
</protein>
<name>A0A7S0IKZ2_MICPS</name>
<evidence type="ECO:0000256" key="1">
    <source>
        <dbReference type="SAM" id="Phobius"/>
    </source>
</evidence>